<accession>A0ABU1P3N8</accession>
<reference evidence="1 2" key="1">
    <citation type="submission" date="2023-07" db="EMBL/GenBank/DDBJ databases">
        <title>Sorghum-associated microbial communities from plants grown in Nebraska, USA.</title>
        <authorList>
            <person name="Schachtman D."/>
        </authorList>
    </citation>
    <scope>NUCLEOTIDE SEQUENCE [LARGE SCALE GENOMIC DNA]</scope>
    <source>
        <strain evidence="1 2">CC258</strain>
    </source>
</reference>
<evidence type="ECO:0000313" key="2">
    <source>
        <dbReference type="Proteomes" id="UP001267290"/>
    </source>
</evidence>
<dbReference type="RefSeq" id="WP_310501423.1">
    <property type="nucleotide sequence ID" value="NZ_JAVDSB010000013.1"/>
</dbReference>
<sequence>MKKALEGKKLKLRSLTFVHDPDAAQKWFALYVEILTDRIIDKSAILKADEHINDLNSFIEGEPV</sequence>
<dbReference type="EMBL" id="JAVDSB010000013">
    <property type="protein sequence ID" value="MDR6553971.1"/>
    <property type="molecule type" value="Genomic_DNA"/>
</dbReference>
<dbReference type="Proteomes" id="UP001267290">
    <property type="component" value="Unassembled WGS sequence"/>
</dbReference>
<protein>
    <submittedName>
        <fullName evidence="1">Uncharacterized protein</fullName>
    </submittedName>
</protein>
<organism evidence="1 2">
    <name type="scientific">Paenibacillus qinlingensis</name>
    <dbReference type="NCBI Taxonomy" id="1837343"/>
    <lineage>
        <taxon>Bacteria</taxon>
        <taxon>Bacillati</taxon>
        <taxon>Bacillota</taxon>
        <taxon>Bacilli</taxon>
        <taxon>Bacillales</taxon>
        <taxon>Paenibacillaceae</taxon>
        <taxon>Paenibacillus</taxon>
    </lineage>
</organism>
<name>A0ABU1P3N8_9BACL</name>
<comment type="caution">
    <text evidence="1">The sequence shown here is derived from an EMBL/GenBank/DDBJ whole genome shotgun (WGS) entry which is preliminary data.</text>
</comment>
<keyword evidence="2" id="KW-1185">Reference proteome</keyword>
<gene>
    <name evidence="1" type="ORF">J2736_005181</name>
</gene>
<proteinExistence type="predicted"/>
<evidence type="ECO:0000313" key="1">
    <source>
        <dbReference type="EMBL" id="MDR6553971.1"/>
    </source>
</evidence>